<keyword evidence="1" id="KW-0732">Signal</keyword>
<feature type="non-terminal residue" evidence="3">
    <location>
        <position position="1"/>
    </location>
</feature>
<dbReference type="GO" id="GO:0001771">
    <property type="term" value="P:immunological synapse formation"/>
    <property type="evidence" value="ECO:0007669"/>
    <property type="project" value="TreeGrafter"/>
</dbReference>
<dbReference type="AlphaFoldDB" id="A0A7K6HMD9"/>
<dbReference type="Gene3D" id="2.60.40.150">
    <property type="entry name" value="C2 domain"/>
    <property type="match status" value="1"/>
</dbReference>
<reference evidence="3 4" key="1">
    <citation type="submission" date="2019-09" db="EMBL/GenBank/DDBJ databases">
        <title>Bird 10,000 Genomes (B10K) Project - Family phase.</title>
        <authorList>
            <person name="Zhang G."/>
        </authorList>
    </citation>
    <scope>NUCLEOTIDE SEQUENCE [LARGE SCALE GENOMIC DNA]</scope>
    <source>
        <strain evidence="3">B10K-DU-029-49</strain>
        <tissue evidence="3">Liver</tissue>
    </source>
</reference>
<dbReference type="GO" id="GO:0001913">
    <property type="term" value="P:T cell mediated cytotoxicity"/>
    <property type="evidence" value="ECO:0007669"/>
    <property type="project" value="TreeGrafter"/>
</dbReference>
<evidence type="ECO:0000313" key="3">
    <source>
        <dbReference type="EMBL" id="NWV76773.1"/>
    </source>
</evidence>
<dbReference type="GO" id="GO:0022829">
    <property type="term" value="F:wide pore channel activity"/>
    <property type="evidence" value="ECO:0007669"/>
    <property type="project" value="TreeGrafter"/>
</dbReference>
<protein>
    <submittedName>
        <fullName evidence="3">PERF protein</fullName>
    </submittedName>
</protein>
<dbReference type="PANTHER" id="PTHR46096:SF3">
    <property type="entry name" value="PERFORIN-1"/>
    <property type="match status" value="1"/>
</dbReference>
<dbReference type="Pfam" id="PF00168">
    <property type="entry name" value="C2"/>
    <property type="match status" value="1"/>
</dbReference>
<sequence length="188" mass="20012">RSGHRPDELRGDRPGPALHPCHCSCSPTPLPLGGSPCCPAHRGSAHVSVLVRGGRGWRGDTLSATDAYVWVAFGGRRARTATAWNTERPRWGQRLDLGEVHLVPGAQLELQVWDEDHGWDDDRLGSCRVPLTAGAPRESLCFPGGGHLEFGLSVSCGPALAGPLCHDYVPRAPEGGAGLRDGAPWPPE</sequence>
<evidence type="ECO:0000313" key="4">
    <source>
        <dbReference type="Proteomes" id="UP000521322"/>
    </source>
</evidence>
<dbReference type="Proteomes" id="UP000521322">
    <property type="component" value="Unassembled WGS sequence"/>
</dbReference>
<keyword evidence="4" id="KW-1185">Reference proteome</keyword>
<feature type="non-terminal residue" evidence="3">
    <location>
        <position position="188"/>
    </location>
</feature>
<dbReference type="SUPFAM" id="SSF49562">
    <property type="entry name" value="C2 domain (Calcium/lipid-binding domain, CaLB)"/>
    <property type="match status" value="1"/>
</dbReference>
<dbReference type="GO" id="GO:0016020">
    <property type="term" value="C:membrane"/>
    <property type="evidence" value="ECO:0007669"/>
    <property type="project" value="TreeGrafter"/>
</dbReference>
<dbReference type="PROSITE" id="PS50004">
    <property type="entry name" value="C2"/>
    <property type="match status" value="1"/>
</dbReference>
<feature type="domain" description="C2" evidence="2">
    <location>
        <begin position="26"/>
        <end position="150"/>
    </location>
</feature>
<dbReference type="InterPro" id="IPR000008">
    <property type="entry name" value="C2_dom"/>
</dbReference>
<dbReference type="InterPro" id="IPR052784">
    <property type="entry name" value="Perforin-1_pore-forming"/>
</dbReference>
<name>A0A7K6HMD9_9PASS</name>
<comment type="caution">
    <text evidence="3">The sequence shown here is derived from an EMBL/GenBank/DDBJ whole genome shotgun (WGS) entry which is preliminary data.</text>
</comment>
<dbReference type="PANTHER" id="PTHR46096">
    <property type="entry name" value="PERFORIN-1"/>
    <property type="match status" value="1"/>
</dbReference>
<dbReference type="SMART" id="SM00239">
    <property type="entry name" value="C2"/>
    <property type="match status" value="1"/>
</dbReference>
<dbReference type="GO" id="GO:0051607">
    <property type="term" value="P:defense response to virus"/>
    <property type="evidence" value="ECO:0007669"/>
    <property type="project" value="TreeGrafter"/>
</dbReference>
<gene>
    <name evidence="3" type="primary">Prf1</name>
    <name evidence="3" type="ORF">DASBRO_R16215</name>
</gene>
<evidence type="ECO:0000256" key="1">
    <source>
        <dbReference type="ARBA" id="ARBA00022729"/>
    </source>
</evidence>
<dbReference type="InterPro" id="IPR035892">
    <property type="entry name" value="C2_domain_sf"/>
</dbReference>
<evidence type="ECO:0000259" key="2">
    <source>
        <dbReference type="PROSITE" id="PS50004"/>
    </source>
</evidence>
<organism evidence="3 4">
    <name type="scientific">Dasyornis broadbenti</name>
    <name type="common">rufous bristle-bird</name>
    <dbReference type="NCBI Taxonomy" id="243059"/>
    <lineage>
        <taxon>Eukaryota</taxon>
        <taxon>Metazoa</taxon>
        <taxon>Chordata</taxon>
        <taxon>Craniata</taxon>
        <taxon>Vertebrata</taxon>
        <taxon>Euteleostomi</taxon>
        <taxon>Archelosauria</taxon>
        <taxon>Archosauria</taxon>
        <taxon>Dinosauria</taxon>
        <taxon>Saurischia</taxon>
        <taxon>Theropoda</taxon>
        <taxon>Coelurosauria</taxon>
        <taxon>Aves</taxon>
        <taxon>Neognathae</taxon>
        <taxon>Neoaves</taxon>
        <taxon>Telluraves</taxon>
        <taxon>Australaves</taxon>
        <taxon>Passeriformes</taxon>
        <taxon>Meliphagoidea</taxon>
        <taxon>Dasyornithidae</taxon>
        <taxon>Dasyornis</taxon>
    </lineage>
</organism>
<dbReference type="EMBL" id="VZRN01001928">
    <property type="protein sequence ID" value="NWV76773.1"/>
    <property type="molecule type" value="Genomic_DNA"/>
</dbReference>
<accession>A0A7K6HMD9</accession>
<proteinExistence type="predicted"/>